<feature type="transmembrane region" description="Helical" evidence="1">
    <location>
        <begin position="77"/>
        <end position="97"/>
    </location>
</feature>
<dbReference type="Proteomes" id="UP000290365">
    <property type="component" value="Chromosome"/>
</dbReference>
<name>A0A4P6JZ08_KTERU</name>
<feature type="transmembrane region" description="Helical" evidence="1">
    <location>
        <begin position="109"/>
        <end position="128"/>
    </location>
</feature>
<keyword evidence="1" id="KW-1133">Transmembrane helix</keyword>
<feature type="transmembrane region" description="Helical" evidence="1">
    <location>
        <begin position="140"/>
        <end position="160"/>
    </location>
</feature>
<dbReference type="AlphaFoldDB" id="A0A4P6JZ08"/>
<evidence type="ECO:0000256" key="1">
    <source>
        <dbReference type="SAM" id="Phobius"/>
    </source>
</evidence>
<keyword evidence="3" id="KW-1185">Reference proteome</keyword>
<dbReference type="RefSeq" id="WP_129891785.1">
    <property type="nucleotide sequence ID" value="NZ_CP035758.1"/>
</dbReference>
<proteinExistence type="predicted"/>
<dbReference type="KEGG" id="kbs:EPA93_34040"/>
<reference evidence="2 3" key="1">
    <citation type="submission" date="2019-01" db="EMBL/GenBank/DDBJ databases">
        <title>Ktedonosporobacter rubrisoli SCAWS-G2.</title>
        <authorList>
            <person name="Huang Y."/>
            <person name="Yan B."/>
        </authorList>
    </citation>
    <scope>NUCLEOTIDE SEQUENCE [LARGE SCALE GENOMIC DNA]</scope>
    <source>
        <strain evidence="2 3">SCAWS-G2</strain>
    </source>
</reference>
<organism evidence="2 3">
    <name type="scientific">Ktedonosporobacter rubrisoli</name>
    <dbReference type="NCBI Taxonomy" id="2509675"/>
    <lineage>
        <taxon>Bacteria</taxon>
        <taxon>Bacillati</taxon>
        <taxon>Chloroflexota</taxon>
        <taxon>Ktedonobacteria</taxon>
        <taxon>Ktedonobacterales</taxon>
        <taxon>Ktedonosporobacteraceae</taxon>
        <taxon>Ktedonosporobacter</taxon>
    </lineage>
</organism>
<sequence>MEMLSQRTDTAKVTIVQYVLLAWFFLALGASLAGWFVGTPTQPPLAFGLAAIVPILLFFLVYLTSNPFRRFVHSLNLIKLTAWQFYRVIGVTMLVLYSKGMLPASFAQSAGWGDIIVGITAPLAALALASGTRWGRGVFLTWNVLGLLDLLSALGLGMLLSGTRLSPLTSTINTSIMSMFPMSLIPTFLVPLSIILHLIGFYQLRRRSRA</sequence>
<accession>A0A4P6JZ08</accession>
<feature type="transmembrane region" description="Helical" evidence="1">
    <location>
        <begin position="180"/>
        <end position="202"/>
    </location>
</feature>
<protein>
    <submittedName>
        <fullName evidence="2">Uncharacterized protein</fullName>
    </submittedName>
</protein>
<feature type="transmembrane region" description="Helical" evidence="1">
    <location>
        <begin position="20"/>
        <end position="38"/>
    </location>
</feature>
<feature type="transmembrane region" description="Helical" evidence="1">
    <location>
        <begin position="44"/>
        <end position="65"/>
    </location>
</feature>
<keyword evidence="1" id="KW-0472">Membrane</keyword>
<gene>
    <name evidence="2" type="ORF">EPA93_34040</name>
</gene>
<dbReference type="EMBL" id="CP035758">
    <property type="protein sequence ID" value="QBD80723.1"/>
    <property type="molecule type" value="Genomic_DNA"/>
</dbReference>
<evidence type="ECO:0000313" key="2">
    <source>
        <dbReference type="EMBL" id="QBD80723.1"/>
    </source>
</evidence>
<keyword evidence="1" id="KW-0812">Transmembrane</keyword>
<evidence type="ECO:0000313" key="3">
    <source>
        <dbReference type="Proteomes" id="UP000290365"/>
    </source>
</evidence>
<dbReference type="OrthoDB" id="119652at2"/>